<keyword evidence="7 12" id="KW-1133">Transmembrane helix</keyword>
<keyword evidence="9 12" id="KW-0472">Membrane</keyword>
<evidence type="ECO:0000256" key="4">
    <source>
        <dbReference type="ARBA" id="ARBA00022475"/>
    </source>
</evidence>
<dbReference type="AlphaFoldDB" id="A0A336M5E8"/>
<feature type="transmembrane region" description="Helical" evidence="12">
    <location>
        <begin position="127"/>
        <end position="149"/>
    </location>
</feature>
<evidence type="ECO:0000256" key="8">
    <source>
        <dbReference type="ARBA" id="ARBA00023065"/>
    </source>
</evidence>
<evidence type="ECO:0000256" key="10">
    <source>
        <dbReference type="ARBA" id="ARBA00023303"/>
    </source>
</evidence>
<protein>
    <submittedName>
        <fullName evidence="14">CSON009315 protein</fullName>
    </submittedName>
</protein>
<keyword evidence="5 12" id="KW-0812">Transmembrane</keyword>
<evidence type="ECO:0000256" key="11">
    <source>
        <dbReference type="SAM" id="MobiDB-lite"/>
    </source>
</evidence>
<feature type="transmembrane region" description="Helical" evidence="12">
    <location>
        <begin position="161"/>
        <end position="182"/>
    </location>
</feature>
<name>A0A336M5E8_CULSO</name>
<keyword evidence="3" id="KW-0813">Transport</keyword>
<dbReference type="VEuPathDB" id="VectorBase:CSON009315"/>
<keyword evidence="6" id="KW-0375">Hydrogen ion transport</keyword>
<dbReference type="Pfam" id="PF03189">
    <property type="entry name" value="Otopetrin"/>
    <property type="match status" value="1"/>
</dbReference>
<feature type="transmembrane region" description="Helical" evidence="12">
    <location>
        <begin position="280"/>
        <end position="302"/>
    </location>
</feature>
<dbReference type="GO" id="GO:0005886">
    <property type="term" value="C:plasma membrane"/>
    <property type="evidence" value="ECO:0007669"/>
    <property type="project" value="UniProtKB-SubCell"/>
</dbReference>
<evidence type="ECO:0000313" key="14">
    <source>
        <dbReference type="EMBL" id="SSX23597.1"/>
    </source>
</evidence>
<proteinExistence type="inferred from homology"/>
<feature type="transmembrane region" description="Helical" evidence="12">
    <location>
        <begin position="530"/>
        <end position="548"/>
    </location>
</feature>
<feature type="transmembrane region" description="Helical" evidence="12">
    <location>
        <begin position="210"/>
        <end position="226"/>
    </location>
</feature>
<evidence type="ECO:0000256" key="1">
    <source>
        <dbReference type="ARBA" id="ARBA00004651"/>
    </source>
</evidence>
<evidence type="ECO:0000256" key="2">
    <source>
        <dbReference type="ARBA" id="ARBA00006513"/>
    </source>
</evidence>
<feature type="transmembrane region" description="Helical" evidence="12">
    <location>
        <begin position="569"/>
        <end position="587"/>
    </location>
</feature>
<evidence type="ECO:0000256" key="5">
    <source>
        <dbReference type="ARBA" id="ARBA00022692"/>
    </source>
</evidence>
<feature type="compositionally biased region" description="Polar residues" evidence="11">
    <location>
        <begin position="1"/>
        <end position="52"/>
    </location>
</feature>
<dbReference type="EMBL" id="UFQS01000368">
    <property type="protein sequence ID" value="SSX03231.1"/>
    <property type="molecule type" value="Genomic_DNA"/>
</dbReference>
<evidence type="ECO:0000256" key="9">
    <source>
        <dbReference type="ARBA" id="ARBA00023136"/>
    </source>
</evidence>
<dbReference type="InterPro" id="IPR004878">
    <property type="entry name" value="Otopetrin"/>
</dbReference>
<keyword evidence="10" id="KW-0407">Ion channel</keyword>
<feature type="transmembrane region" description="Helical" evidence="12">
    <location>
        <begin position="494"/>
        <end position="518"/>
    </location>
</feature>
<dbReference type="GO" id="GO:0015252">
    <property type="term" value="F:proton channel activity"/>
    <property type="evidence" value="ECO:0007669"/>
    <property type="project" value="InterPro"/>
</dbReference>
<keyword evidence="4" id="KW-1003">Cell membrane</keyword>
<comment type="subcellular location">
    <subcellularLocation>
        <location evidence="1">Cell membrane</location>
        <topology evidence="1">Multi-pass membrane protein</topology>
    </subcellularLocation>
</comment>
<feature type="transmembrane region" description="Helical" evidence="12">
    <location>
        <begin position="603"/>
        <end position="622"/>
    </location>
</feature>
<reference evidence="13" key="1">
    <citation type="submission" date="2018-04" db="EMBL/GenBank/DDBJ databases">
        <authorList>
            <person name="Go L.Y."/>
            <person name="Mitchell J.A."/>
        </authorList>
    </citation>
    <scope>NUCLEOTIDE SEQUENCE</scope>
    <source>
        <tissue evidence="13">Whole organism</tissue>
    </source>
</reference>
<evidence type="ECO:0000256" key="3">
    <source>
        <dbReference type="ARBA" id="ARBA00022448"/>
    </source>
</evidence>
<evidence type="ECO:0000256" key="7">
    <source>
        <dbReference type="ARBA" id="ARBA00022989"/>
    </source>
</evidence>
<feature type="transmembrane region" description="Helical" evidence="12">
    <location>
        <begin position="358"/>
        <end position="375"/>
    </location>
</feature>
<feature type="transmembrane region" description="Helical" evidence="12">
    <location>
        <begin position="246"/>
        <end position="268"/>
    </location>
</feature>
<evidence type="ECO:0000256" key="12">
    <source>
        <dbReference type="SAM" id="Phobius"/>
    </source>
</evidence>
<gene>
    <name evidence="14" type="primary">CSON009315</name>
</gene>
<feature type="region of interest" description="Disordered" evidence="11">
    <location>
        <begin position="1"/>
        <end position="82"/>
    </location>
</feature>
<feature type="transmembrane region" description="Helical" evidence="12">
    <location>
        <begin position="456"/>
        <end position="473"/>
    </location>
</feature>
<organism evidence="14">
    <name type="scientific">Culicoides sonorensis</name>
    <name type="common">Biting midge</name>
    <dbReference type="NCBI Taxonomy" id="179676"/>
    <lineage>
        <taxon>Eukaryota</taxon>
        <taxon>Metazoa</taxon>
        <taxon>Ecdysozoa</taxon>
        <taxon>Arthropoda</taxon>
        <taxon>Hexapoda</taxon>
        <taxon>Insecta</taxon>
        <taxon>Pterygota</taxon>
        <taxon>Neoptera</taxon>
        <taxon>Endopterygota</taxon>
        <taxon>Diptera</taxon>
        <taxon>Nematocera</taxon>
        <taxon>Chironomoidea</taxon>
        <taxon>Ceratopogonidae</taxon>
        <taxon>Ceratopogoninae</taxon>
        <taxon>Culicoides</taxon>
        <taxon>Monoculicoides</taxon>
    </lineage>
</organism>
<keyword evidence="8" id="KW-0406">Ion transport</keyword>
<evidence type="ECO:0000256" key="6">
    <source>
        <dbReference type="ARBA" id="ARBA00022781"/>
    </source>
</evidence>
<comment type="similarity">
    <text evidence="2">Belongs to the otopetrin family.</text>
</comment>
<reference evidence="14" key="2">
    <citation type="submission" date="2018-07" db="EMBL/GenBank/DDBJ databases">
        <authorList>
            <person name="Quirk P.G."/>
            <person name="Krulwich T.A."/>
        </authorList>
    </citation>
    <scope>NUCLEOTIDE SEQUENCE</scope>
</reference>
<dbReference type="PANTHER" id="PTHR21522:SF30">
    <property type="entry name" value="GH01206P"/>
    <property type="match status" value="1"/>
</dbReference>
<dbReference type="PANTHER" id="PTHR21522">
    <property type="entry name" value="PROTON CHANNEL OTOP"/>
    <property type="match status" value="1"/>
</dbReference>
<dbReference type="EMBL" id="UFQT01000368">
    <property type="protein sequence ID" value="SSX23597.1"/>
    <property type="molecule type" value="Genomic_DNA"/>
</dbReference>
<feature type="transmembrane region" description="Helical" evidence="12">
    <location>
        <begin position="416"/>
        <end position="436"/>
    </location>
</feature>
<sequence>MISSSSLQPNKTSNRRPSVTFSNSGSTITLKESDESSQGTKLPKVNSSSTLVTIPEEQNHHNNGAKPFQENEQMLTPSRRRSSISMPKLFKFGQQPHRTSLYSLDRKLSEPAALEARRKNRRNGNDALSTALSALYAKFIVILGVALPLTEILSHRLSSEFYQLFYLYLYTGSSVFVGFVYFSRIHMKSRFMKIPGVGTAKNNSEGFGSFYLRVGAIAFGIGAMVYSGLEFGQYFEMRSDPQCGSIFVALIPAMRMILTLTQMQFIFLNSSDFDMGNHKVISRFGLMHLVATNICEWLFILIEETKHEIHHIVHHDEDQSHPKIYENNLNATIQNDTIHDACGRTKIMGRLVQDVAPFLYPCTIEYSLICAVILYEMWKKVKSLPDIEKTRRDSMKPVETSKGVVLSVDCSNSHRGIFSGVIIFVLTIISMIMYFVLHDLKDYETTAIQEVSICELVIYLISIIAIGLAMYVMRDLKYYRKLTGHHASKVTLDCTLLVVAQFGAYLYSIFSIIGNYFAIQDESYGGRVGFVTEVFGIFQTSIQTLFILNSSWRRTRGALQKRKKPGREIITFLLIANMCMWLINTLIKGRAQFRPDHFEYFGLWAWTIIVHVSMPLSIFYRFHASICFFEIWKSTYKNS</sequence>
<evidence type="ECO:0000313" key="13">
    <source>
        <dbReference type="EMBL" id="SSX03231.1"/>
    </source>
</evidence>
<accession>A0A336M5E8</accession>
<dbReference type="OMA" id="ICRMILC"/>